<reference evidence="1 2" key="1">
    <citation type="submission" date="2016-10" db="EMBL/GenBank/DDBJ databases">
        <title>Draft genome sequence of Coniochaeta ligniaria NRRL30616, a lignocellulolytic fungus for bioabatement of inhibitors in plant biomass hydrolysates.</title>
        <authorList>
            <consortium name="DOE Joint Genome Institute"/>
            <person name="Jimenez D.J."/>
            <person name="Hector R.E."/>
            <person name="Riley R."/>
            <person name="Sun H."/>
            <person name="Grigoriev I.V."/>
            <person name="Van Elsas J.D."/>
            <person name="Nichols N.N."/>
        </authorList>
    </citation>
    <scope>NUCLEOTIDE SEQUENCE [LARGE SCALE GENOMIC DNA]</scope>
    <source>
        <strain evidence="1 2">NRRL 30616</strain>
    </source>
</reference>
<name>A0A1J7J4U8_9PEZI</name>
<sequence length="188" mass="20148">MANNQAERVCAFHHDPKDLRLVTESRANIAVSAIQSSADKEESQALLPATASPCPSGALSISSANTPAAQGAPSATIPAQPTRVRLHIPHNNPVWHAVLAASAPGLYASIDQVDQFIRKACKYRHQVLPTEGDNGYLRPYLTGNDLHLWNASKISSYLIKAGIPAEAAEYLARDISCALYVRISVLLG</sequence>
<evidence type="ECO:0000313" key="1">
    <source>
        <dbReference type="EMBL" id="OIW24172.1"/>
    </source>
</evidence>
<accession>A0A1J7J4U8</accession>
<dbReference type="EMBL" id="KV875104">
    <property type="protein sequence ID" value="OIW24172.1"/>
    <property type="molecule type" value="Genomic_DNA"/>
</dbReference>
<dbReference type="Proteomes" id="UP000182658">
    <property type="component" value="Unassembled WGS sequence"/>
</dbReference>
<dbReference type="InParanoid" id="A0A1J7J4U8"/>
<organism evidence="1 2">
    <name type="scientific">Coniochaeta ligniaria NRRL 30616</name>
    <dbReference type="NCBI Taxonomy" id="1408157"/>
    <lineage>
        <taxon>Eukaryota</taxon>
        <taxon>Fungi</taxon>
        <taxon>Dikarya</taxon>
        <taxon>Ascomycota</taxon>
        <taxon>Pezizomycotina</taxon>
        <taxon>Sordariomycetes</taxon>
        <taxon>Sordariomycetidae</taxon>
        <taxon>Coniochaetales</taxon>
        <taxon>Coniochaetaceae</taxon>
        <taxon>Coniochaeta</taxon>
    </lineage>
</organism>
<keyword evidence="2" id="KW-1185">Reference proteome</keyword>
<evidence type="ECO:0000313" key="2">
    <source>
        <dbReference type="Proteomes" id="UP000182658"/>
    </source>
</evidence>
<proteinExistence type="predicted"/>
<protein>
    <submittedName>
        <fullName evidence="1">Uncharacterized protein</fullName>
    </submittedName>
</protein>
<dbReference type="AlphaFoldDB" id="A0A1J7J4U8"/>
<gene>
    <name evidence="1" type="ORF">CONLIGDRAFT_692388</name>
</gene>